<comment type="caution">
    <text evidence="2">The sequence shown here is derived from an EMBL/GenBank/DDBJ whole genome shotgun (WGS) entry which is preliminary data.</text>
</comment>
<dbReference type="InterPro" id="IPR027417">
    <property type="entry name" value="P-loop_NTPase"/>
</dbReference>
<dbReference type="Gene3D" id="3.40.50.300">
    <property type="entry name" value="P-loop containing nucleotide triphosphate hydrolases"/>
    <property type="match status" value="1"/>
</dbReference>
<dbReference type="AlphaFoldDB" id="A0A0F9PDK0"/>
<dbReference type="Pfam" id="PF18741">
    <property type="entry name" value="MTES_1575"/>
    <property type="match status" value="1"/>
</dbReference>
<dbReference type="InterPro" id="IPR041679">
    <property type="entry name" value="DNA2/NAM7-like_C"/>
</dbReference>
<dbReference type="SUPFAM" id="SSF52980">
    <property type="entry name" value="Restriction endonuclease-like"/>
    <property type="match status" value="1"/>
</dbReference>
<dbReference type="InterPro" id="IPR013584">
    <property type="entry name" value="RAP"/>
</dbReference>
<proteinExistence type="predicted"/>
<dbReference type="SMART" id="SM00952">
    <property type="entry name" value="RAP"/>
    <property type="match status" value="1"/>
</dbReference>
<dbReference type="InterPro" id="IPR021754">
    <property type="entry name" value="DUF3320"/>
</dbReference>
<reference evidence="2" key="1">
    <citation type="journal article" date="2015" name="Nature">
        <title>Complex archaea that bridge the gap between prokaryotes and eukaryotes.</title>
        <authorList>
            <person name="Spang A."/>
            <person name="Saw J.H."/>
            <person name="Jorgensen S.L."/>
            <person name="Zaremba-Niedzwiedzka K."/>
            <person name="Martijn J."/>
            <person name="Lind A.E."/>
            <person name="van Eijk R."/>
            <person name="Schleper C."/>
            <person name="Guy L."/>
            <person name="Ettema T.J."/>
        </authorList>
    </citation>
    <scope>NUCLEOTIDE SEQUENCE</scope>
</reference>
<evidence type="ECO:0000259" key="1">
    <source>
        <dbReference type="SMART" id="SM00952"/>
    </source>
</evidence>
<dbReference type="FunFam" id="3.40.960.10:FF:000002">
    <property type="entry name" value="DNA helicase related protein"/>
    <property type="match status" value="1"/>
</dbReference>
<gene>
    <name evidence="2" type="ORF">LCGC14_1228570</name>
</gene>
<accession>A0A0F9PDK0</accession>
<dbReference type="Gene3D" id="3.40.960.10">
    <property type="entry name" value="VSR Endonuclease"/>
    <property type="match status" value="1"/>
</dbReference>
<protein>
    <recommendedName>
        <fullName evidence="1">RAP domain-containing protein</fullName>
    </recommendedName>
</protein>
<dbReference type="Pfam" id="PF11784">
    <property type="entry name" value="DUF3320"/>
    <property type="match status" value="1"/>
</dbReference>
<dbReference type="InterPro" id="IPR049468">
    <property type="entry name" value="Restrct_endonuc-II-like_dom"/>
</dbReference>
<sequence>MIEHFKTNPEFLLGVIAFSQAQQDAIEVEVENLLRNNILLEQFINTIGLESFFVKNLENVQGDERDFMFFSIGYGKDLDGRLSLNFGPLNRIGGERRLNVAITRARYKIKIISSIYSSEIDISRTRSEGLRLLKQYLEYAEHKGEISYIKERNVSYDEDFDSPFEMEVYNTFVKLGYTVHTQIGCSRFKIDLGVVHPKYPGKYILGIECDGSQYHSSFSARDRDRIRQEFLESLGWTIHRIWSYDWVTSPQNEINKIVKLIKKLEAKEVSPIVKKKKESNPTSQTQVKEFDIQQFDKAFDTKSKRNINFRDLPQDFKEFKKYSGRHKNIFRTQYYSRYGMDYVGSPEPIIKKIVEYESPIHIKELHKRISECCNVSRLSPKMKDTIDWAVGKTGGVVRREDTVRKEGQKRIPVRYPSSSGYKRKILNIPVEEIAQGICYLLRDSFSLNENETVLYAGKIFGFSSASGKSKEHIQNALQLLLDKKYIIKERNKFTLTDRNNFNCVF</sequence>
<feature type="domain" description="RAP" evidence="1">
    <location>
        <begin position="207"/>
        <end position="264"/>
    </location>
</feature>
<dbReference type="InterPro" id="IPR011335">
    <property type="entry name" value="Restrct_endonuc-II-like"/>
</dbReference>
<organism evidence="2">
    <name type="scientific">marine sediment metagenome</name>
    <dbReference type="NCBI Taxonomy" id="412755"/>
    <lineage>
        <taxon>unclassified sequences</taxon>
        <taxon>metagenomes</taxon>
        <taxon>ecological metagenomes</taxon>
    </lineage>
</organism>
<dbReference type="EMBL" id="LAZR01006533">
    <property type="protein sequence ID" value="KKM91432.1"/>
    <property type="molecule type" value="Genomic_DNA"/>
</dbReference>
<dbReference type="Pfam" id="PF13087">
    <property type="entry name" value="AAA_12"/>
    <property type="match status" value="1"/>
</dbReference>
<evidence type="ECO:0000313" key="2">
    <source>
        <dbReference type="EMBL" id="KKM91432.1"/>
    </source>
</evidence>
<name>A0A0F9PDK0_9ZZZZ</name>